<keyword evidence="2" id="KW-1185">Reference proteome</keyword>
<name>A0ABT8EHX0_9BURK</name>
<dbReference type="InterPro" id="IPR010352">
    <property type="entry name" value="DUF945"/>
</dbReference>
<organism evidence="1 2">
    <name type="scientific">Alcaligenes endophyticus</name>
    <dbReference type="NCBI Taxonomy" id="1929088"/>
    <lineage>
        <taxon>Bacteria</taxon>
        <taxon>Pseudomonadati</taxon>
        <taxon>Pseudomonadota</taxon>
        <taxon>Betaproteobacteria</taxon>
        <taxon>Burkholderiales</taxon>
        <taxon>Alcaligenaceae</taxon>
        <taxon>Alcaligenes</taxon>
    </lineage>
</organism>
<evidence type="ECO:0000313" key="2">
    <source>
        <dbReference type="Proteomes" id="UP001168613"/>
    </source>
</evidence>
<dbReference type="Proteomes" id="UP001168613">
    <property type="component" value="Unassembled WGS sequence"/>
</dbReference>
<sequence length="473" mass="51857">MKKSTGVLTLVVALAAAYTGASWYVGTKTENAIRAQINTANEYLRAQTQFEQLKIELASYNRSIFSATASYVLSLRAQGEQETYEFILNDTIAHGPIPFAAGSYVPAMAVSHLELQKNATVEDWFEFTDGKTPVYADTTISWSGKADSTVEFLGFKKAQEEFTMDFSGGQFITELDSSAKSYTGKFNFDHFILDSIEDEPFQMTLNKLYGDFSYTGQLYVDDKQLGKVVLEKAEINAEKANLSLHGLEVTGNSATINEMLSGQARYAVKSIKVSDQDIGNLEIGVALSNWYAPAVKNITDVLNQLSADPDLDNLSEAERQQLLNDLHALLERKPSITIAPVLWANSAGKTDFGLEVKLQAPSTKQADLVDVMAWNEALEEAQLTVQISRPMLEQVINAMAQTDEEFDLPAVMEALDQVFEAASGLEAMGLVKMTDDGMESRIIYRGAEGGTLNINGVPVPMSDLLMMGMGLLM</sequence>
<comment type="caution">
    <text evidence="1">The sequence shown here is derived from an EMBL/GenBank/DDBJ whole genome shotgun (WGS) entry which is preliminary data.</text>
</comment>
<accession>A0ABT8EHX0</accession>
<proteinExistence type="predicted"/>
<evidence type="ECO:0000313" key="1">
    <source>
        <dbReference type="EMBL" id="MDN4120883.1"/>
    </source>
</evidence>
<protein>
    <submittedName>
        <fullName evidence="1">YdgA family protein</fullName>
    </submittedName>
</protein>
<gene>
    <name evidence="1" type="ORF">LMS43_06255</name>
</gene>
<dbReference type="EMBL" id="JAJHNU010000001">
    <property type="protein sequence ID" value="MDN4120883.1"/>
    <property type="molecule type" value="Genomic_DNA"/>
</dbReference>
<dbReference type="RefSeq" id="WP_266125051.1">
    <property type="nucleotide sequence ID" value="NZ_JAJHNU010000001.1"/>
</dbReference>
<dbReference type="Pfam" id="PF06097">
    <property type="entry name" value="DUF945"/>
    <property type="match status" value="1"/>
</dbReference>
<reference evidence="1" key="1">
    <citation type="submission" date="2021-11" db="EMBL/GenBank/DDBJ databases">
        <title>Draft genome sequence of Alcaligenes endophyticus type strain CCUG 75668T.</title>
        <authorList>
            <person name="Salva-Serra F."/>
            <person name="Duran R.E."/>
            <person name="Seeger M."/>
            <person name="Moore E.R.B."/>
            <person name="Jaen-Luchoro D."/>
        </authorList>
    </citation>
    <scope>NUCLEOTIDE SEQUENCE</scope>
    <source>
        <strain evidence="1">CCUG 75668</strain>
    </source>
</reference>